<feature type="transmembrane region" description="Helical" evidence="5">
    <location>
        <begin position="129"/>
        <end position="148"/>
    </location>
</feature>
<feature type="transmembrane region" description="Helical" evidence="5">
    <location>
        <begin position="155"/>
        <end position="173"/>
    </location>
</feature>
<dbReference type="Ensembl" id="ENSSGRT00000023626.1">
    <property type="protein sequence ID" value="ENSSGRP00000021889.1"/>
    <property type="gene ID" value="ENSSGRG00000013087.1"/>
</dbReference>
<sequence>MSTASKRSFILVNVANVHVQSLTNLIPIIPKSACGKFLQKASPAEFSCTRSKCETLFPGEFSLLHCILVSSVVLVLSQKSLFKFYTLLAAVLLGAASVLINYYSTSHVDFYSAYNRAALGFGLLPRSGATLWLGLALLQLLLGLGYVALLNVQSFCAALLVLDIMAPLWGLMLEADLVFCSRIMFGRTITSATVIAVYLDMITTGLLCDLSYNCVHYCTCNKRMIH</sequence>
<keyword evidence="3 5" id="KW-1133">Transmembrane helix</keyword>
<dbReference type="Proteomes" id="UP000472262">
    <property type="component" value="Unassembled WGS sequence"/>
</dbReference>
<dbReference type="GO" id="GO:0016020">
    <property type="term" value="C:membrane"/>
    <property type="evidence" value="ECO:0007669"/>
    <property type="project" value="UniProtKB-SubCell"/>
</dbReference>
<keyword evidence="4 5" id="KW-0472">Membrane</keyword>
<keyword evidence="8" id="KW-1185">Reference proteome</keyword>
<dbReference type="InterPro" id="IPR025754">
    <property type="entry name" value="TRC8_N_dom"/>
</dbReference>
<feature type="domain" description="TRC8-like N-terminal" evidence="6">
    <location>
        <begin position="65"/>
        <end position="199"/>
    </location>
</feature>
<keyword evidence="2 5" id="KW-0812">Transmembrane</keyword>
<reference evidence="7" key="1">
    <citation type="submission" date="2025-08" db="UniProtKB">
        <authorList>
            <consortium name="Ensembl"/>
        </authorList>
    </citation>
    <scope>IDENTIFICATION</scope>
</reference>
<dbReference type="InParanoid" id="A0A672LEG9"/>
<evidence type="ECO:0000256" key="2">
    <source>
        <dbReference type="ARBA" id="ARBA00022692"/>
    </source>
</evidence>
<dbReference type="AlphaFoldDB" id="A0A672LEG9"/>
<evidence type="ECO:0000313" key="7">
    <source>
        <dbReference type="Ensembl" id="ENSSGRP00000021889.1"/>
    </source>
</evidence>
<proteinExistence type="predicted"/>
<evidence type="ECO:0000259" key="6">
    <source>
        <dbReference type="Pfam" id="PF13705"/>
    </source>
</evidence>
<accession>A0A672LEG9</accession>
<comment type="subcellular location">
    <subcellularLocation>
        <location evidence="1">Membrane</location>
        <topology evidence="1">Multi-pass membrane protein</topology>
    </subcellularLocation>
</comment>
<protein>
    <recommendedName>
        <fullName evidence="6">TRC8-like N-terminal domain-containing protein</fullName>
    </recommendedName>
</protein>
<evidence type="ECO:0000256" key="5">
    <source>
        <dbReference type="SAM" id="Phobius"/>
    </source>
</evidence>
<evidence type="ECO:0000256" key="3">
    <source>
        <dbReference type="ARBA" id="ARBA00022989"/>
    </source>
</evidence>
<evidence type="ECO:0000313" key="8">
    <source>
        <dbReference type="Proteomes" id="UP000472262"/>
    </source>
</evidence>
<evidence type="ECO:0000256" key="4">
    <source>
        <dbReference type="ARBA" id="ARBA00023136"/>
    </source>
</evidence>
<dbReference type="Pfam" id="PF13705">
    <property type="entry name" value="TRC8_N"/>
    <property type="match status" value="1"/>
</dbReference>
<reference evidence="7" key="2">
    <citation type="submission" date="2025-09" db="UniProtKB">
        <authorList>
            <consortium name="Ensembl"/>
        </authorList>
    </citation>
    <scope>IDENTIFICATION</scope>
</reference>
<name>A0A672LEG9_SINGR</name>
<feature type="transmembrane region" description="Helical" evidence="5">
    <location>
        <begin position="84"/>
        <end position="104"/>
    </location>
</feature>
<organism evidence="7 8">
    <name type="scientific">Sinocyclocheilus grahami</name>
    <name type="common">Dianchi golden-line fish</name>
    <name type="synonym">Barbus grahami</name>
    <dbReference type="NCBI Taxonomy" id="75366"/>
    <lineage>
        <taxon>Eukaryota</taxon>
        <taxon>Metazoa</taxon>
        <taxon>Chordata</taxon>
        <taxon>Craniata</taxon>
        <taxon>Vertebrata</taxon>
        <taxon>Euteleostomi</taxon>
        <taxon>Actinopterygii</taxon>
        <taxon>Neopterygii</taxon>
        <taxon>Teleostei</taxon>
        <taxon>Ostariophysi</taxon>
        <taxon>Cypriniformes</taxon>
        <taxon>Cyprinidae</taxon>
        <taxon>Cyprininae</taxon>
        <taxon>Sinocyclocheilus</taxon>
    </lineage>
</organism>
<evidence type="ECO:0000256" key="1">
    <source>
        <dbReference type="ARBA" id="ARBA00004141"/>
    </source>
</evidence>